<dbReference type="Proteomes" id="UP000305067">
    <property type="component" value="Unassembled WGS sequence"/>
</dbReference>
<keyword evidence="2" id="KW-1185">Reference proteome</keyword>
<sequence length="123" mass="13890">MKSTDRKTSPASHGRMRSIFPVCLLLNRLRSSFMFARSRSGEACCVLQSGRKALRGTGDLDEPFSSSFWPWVVAVGLYTRCCRPGCLICALLWADLWRGRLFLGQRIWSEGLQVRKSTVFGRA</sequence>
<protein>
    <submittedName>
        <fullName evidence="1">Uncharacterized protein</fullName>
    </submittedName>
</protein>
<accession>A0A5C3QSM7</accession>
<evidence type="ECO:0000313" key="2">
    <source>
        <dbReference type="Proteomes" id="UP000305067"/>
    </source>
</evidence>
<evidence type="ECO:0000313" key="1">
    <source>
        <dbReference type="EMBL" id="TFL04537.1"/>
    </source>
</evidence>
<organism evidence="1 2">
    <name type="scientific">Pterulicium gracile</name>
    <dbReference type="NCBI Taxonomy" id="1884261"/>
    <lineage>
        <taxon>Eukaryota</taxon>
        <taxon>Fungi</taxon>
        <taxon>Dikarya</taxon>
        <taxon>Basidiomycota</taxon>
        <taxon>Agaricomycotina</taxon>
        <taxon>Agaricomycetes</taxon>
        <taxon>Agaricomycetidae</taxon>
        <taxon>Agaricales</taxon>
        <taxon>Pleurotineae</taxon>
        <taxon>Pterulaceae</taxon>
        <taxon>Pterulicium</taxon>
    </lineage>
</organism>
<name>A0A5C3QSM7_9AGAR</name>
<dbReference type="EMBL" id="ML178818">
    <property type="protein sequence ID" value="TFL04537.1"/>
    <property type="molecule type" value="Genomic_DNA"/>
</dbReference>
<proteinExistence type="predicted"/>
<dbReference type="AlphaFoldDB" id="A0A5C3QSM7"/>
<gene>
    <name evidence="1" type="ORF">BDV98DRAFT_562423</name>
</gene>
<reference evidence="1 2" key="1">
    <citation type="journal article" date="2019" name="Nat. Ecol. Evol.">
        <title>Megaphylogeny resolves global patterns of mushroom evolution.</title>
        <authorList>
            <person name="Varga T."/>
            <person name="Krizsan K."/>
            <person name="Foldi C."/>
            <person name="Dima B."/>
            <person name="Sanchez-Garcia M."/>
            <person name="Sanchez-Ramirez S."/>
            <person name="Szollosi G.J."/>
            <person name="Szarkandi J.G."/>
            <person name="Papp V."/>
            <person name="Albert L."/>
            <person name="Andreopoulos W."/>
            <person name="Angelini C."/>
            <person name="Antonin V."/>
            <person name="Barry K.W."/>
            <person name="Bougher N.L."/>
            <person name="Buchanan P."/>
            <person name="Buyck B."/>
            <person name="Bense V."/>
            <person name="Catcheside P."/>
            <person name="Chovatia M."/>
            <person name="Cooper J."/>
            <person name="Damon W."/>
            <person name="Desjardin D."/>
            <person name="Finy P."/>
            <person name="Geml J."/>
            <person name="Haridas S."/>
            <person name="Hughes K."/>
            <person name="Justo A."/>
            <person name="Karasinski D."/>
            <person name="Kautmanova I."/>
            <person name="Kiss B."/>
            <person name="Kocsube S."/>
            <person name="Kotiranta H."/>
            <person name="LaButti K.M."/>
            <person name="Lechner B.E."/>
            <person name="Liimatainen K."/>
            <person name="Lipzen A."/>
            <person name="Lukacs Z."/>
            <person name="Mihaltcheva S."/>
            <person name="Morgado L.N."/>
            <person name="Niskanen T."/>
            <person name="Noordeloos M.E."/>
            <person name="Ohm R.A."/>
            <person name="Ortiz-Santana B."/>
            <person name="Ovrebo C."/>
            <person name="Racz N."/>
            <person name="Riley R."/>
            <person name="Savchenko A."/>
            <person name="Shiryaev A."/>
            <person name="Soop K."/>
            <person name="Spirin V."/>
            <person name="Szebenyi C."/>
            <person name="Tomsovsky M."/>
            <person name="Tulloss R.E."/>
            <person name="Uehling J."/>
            <person name="Grigoriev I.V."/>
            <person name="Vagvolgyi C."/>
            <person name="Papp T."/>
            <person name="Martin F.M."/>
            <person name="Miettinen O."/>
            <person name="Hibbett D.S."/>
            <person name="Nagy L.G."/>
        </authorList>
    </citation>
    <scope>NUCLEOTIDE SEQUENCE [LARGE SCALE GENOMIC DNA]</scope>
    <source>
        <strain evidence="1 2">CBS 309.79</strain>
    </source>
</reference>